<dbReference type="Pfam" id="PF01381">
    <property type="entry name" value="HTH_3"/>
    <property type="match status" value="1"/>
</dbReference>
<dbReference type="SMART" id="SM00530">
    <property type="entry name" value="HTH_XRE"/>
    <property type="match status" value="1"/>
</dbReference>
<dbReference type="RefSeq" id="WP_090164196.1">
    <property type="nucleotide sequence ID" value="NZ_FMWK01000020.1"/>
</dbReference>
<dbReference type="EMBL" id="FMWK01000020">
    <property type="protein sequence ID" value="SCZ81343.1"/>
    <property type="molecule type" value="Genomic_DNA"/>
</dbReference>
<sequence>MLVKSNAEQEKRIVEQFSDDDPELLRQHELFKAEMAFKQELIEARKKNKLTQKDVSELSGLSQQAVSRMEKGAGGTLETIIRYLSSMGYSLSIKKN</sequence>
<evidence type="ECO:0000313" key="3">
    <source>
        <dbReference type="Proteomes" id="UP000199428"/>
    </source>
</evidence>
<dbReference type="SUPFAM" id="SSF47413">
    <property type="entry name" value="lambda repressor-like DNA-binding domains"/>
    <property type="match status" value="1"/>
</dbReference>
<dbReference type="Proteomes" id="UP000199428">
    <property type="component" value="Unassembled WGS sequence"/>
</dbReference>
<feature type="domain" description="HTH cro/C1-type" evidence="1">
    <location>
        <begin position="41"/>
        <end position="94"/>
    </location>
</feature>
<dbReference type="GO" id="GO:0003677">
    <property type="term" value="F:DNA binding"/>
    <property type="evidence" value="ECO:0007669"/>
    <property type="project" value="InterPro"/>
</dbReference>
<accession>A0A1G5S4T9</accession>
<proteinExistence type="predicted"/>
<reference evidence="2 3" key="1">
    <citation type="submission" date="2016-10" db="EMBL/GenBank/DDBJ databases">
        <authorList>
            <person name="de Groot N.N."/>
        </authorList>
    </citation>
    <scope>NUCLEOTIDE SEQUENCE [LARGE SCALE GENOMIC DNA]</scope>
    <source>
        <strain evidence="2 3">DSM 10317</strain>
    </source>
</reference>
<dbReference type="InterPro" id="IPR001387">
    <property type="entry name" value="Cro/C1-type_HTH"/>
</dbReference>
<dbReference type="PROSITE" id="PS50943">
    <property type="entry name" value="HTH_CROC1"/>
    <property type="match status" value="1"/>
</dbReference>
<dbReference type="CDD" id="cd00093">
    <property type="entry name" value="HTH_XRE"/>
    <property type="match status" value="1"/>
</dbReference>
<organism evidence="2 3">
    <name type="scientific">Pseudobutyrivibrio xylanivorans</name>
    <dbReference type="NCBI Taxonomy" id="185007"/>
    <lineage>
        <taxon>Bacteria</taxon>
        <taxon>Bacillati</taxon>
        <taxon>Bacillota</taxon>
        <taxon>Clostridia</taxon>
        <taxon>Lachnospirales</taxon>
        <taxon>Lachnospiraceae</taxon>
        <taxon>Pseudobutyrivibrio</taxon>
    </lineage>
</organism>
<gene>
    <name evidence="2" type="ORF">SAMN02910350_02769</name>
</gene>
<name>A0A1G5S4T9_PSEXY</name>
<dbReference type="AlphaFoldDB" id="A0A1G5S4T9"/>
<evidence type="ECO:0000259" key="1">
    <source>
        <dbReference type="PROSITE" id="PS50943"/>
    </source>
</evidence>
<dbReference type="Gene3D" id="1.10.260.40">
    <property type="entry name" value="lambda repressor-like DNA-binding domains"/>
    <property type="match status" value="1"/>
</dbReference>
<evidence type="ECO:0000313" key="2">
    <source>
        <dbReference type="EMBL" id="SCZ81343.1"/>
    </source>
</evidence>
<dbReference type="InterPro" id="IPR010982">
    <property type="entry name" value="Lambda_DNA-bd_dom_sf"/>
</dbReference>
<protein>
    <submittedName>
        <fullName evidence="2">Helix-turn-helix</fullName>
    </submittedName>
</protein>